<sequence>MRVRDAINRMIDSSKWHFQTNQEELDLGEPYQKLWFQDLSLEGRLVGR</sequence>
<evidence type="ECO:0000313" key="1">
    <source>
        <dbReference type="EMBL" id="QHT97701.1"/>
    </source>
</evidence>
<accession>A0A6C0IWM4</accession>
<organism evidence="1">
    <name type="scientific">viral metagenome</name>
    <dbReference type="NCBI Taxonomy" id="1070528"/>
    <lineage>
        <taxon>unclassified sequences</taxon>
        <taxon>metagenomes</taxon>
        <taxon>organismal metagenomes</taxon>
    </lineage>
</organism>
<protein>
    <submittedName>
        <fullName evidence="1">Uncharacterized protein</fullName>
    </submittedName>
</protein>
<name>A0A6C0IWM4_9ZZZZ</name>
<proteinExistence type="predicted"/>
<dbReference type="EMBL" id="MN740283">
    <property type="protein sequence ID" value="QHT97701.1"/>
    <property type="molecule type" value="Genomic_DNA"/>
</dbReference>
<reference evidence="1" key="1">
    <citation type="journal article" date="2020" name="Nature">
        <title>Giant virus diversity and host interactions through global metagenomics.</title>
        <authorList>
            <person name="Schulz F."/>
            <person name="Roux S."/>
            <person name="Paez-Espino D."/>
            <person name="Jungbluth S."/>
            <person name="Walsh D.A."/>
            <person name="Denef V.J."/>
            <person name="McMahon K.D."/>
            <person name="Konstantinidis K.T."/>
            <person name="Eloe-Fadrosh E.A."/>
            <person name="Kyrpides N.C."/>
            <person name="Woyke T."/>
        </authorList>
    </citation>
    <scope>NUCLEOTIDE SEQUENCE</scope>
    <source>
        <strain evidence="1">GVMAG-M-3300025572-1</strain>
    </source>
</reference>
<dbReference type="AlphaFoldDB" id="A0A6C0IWM4"/>